<evidence type="ECO:0000259" key="14">
    <source>
        <dbReference type="Pfam" id="PF00593"/>
    </source>
</evidence>
<dbReference type="RefSeq" id="WP_167083960.1">
    <property type="nucleotide sequence ID" value="NZ_BAAADC010000001.1"/>
</dbReference>
<evidence type="ECO:0000256" key="7">
    <source>
        <dbReference type="ARBA" id="ARBA00023136"/>
    </source>
</evidence>
<evidence type="ECO:0000256" key="13">
    <source>
        <dbReference type="SAM" id="SignalP"/>
    </source>
</evidence>
<dbReference type="Pfam" id="PF07715">
    <property type="entry name" value="Plug"/>
    <property type="match status" value="1"/>
</dbReference>
<accession>A0A846N2C4</accession>
<keyword evidence="16" id="KW-0675">Receptor</keyword>
<feature type="region of interest" description="Disordered" evidence="12">
    <location>
        <begin position="79"/>
        <end position="98"/>
    </location>
</feature>
<protein>
    <submittedName>
        <fullName evidence="16">Outer membrane receptor protein involved in Fe transport</fullName>
    </submittedName>
</protein>
<keyword evidence="8 9" id="KW-0998">Cell outer membrane</keyword>
<feature type="domain" description="TonB-dependent receptor plug" evidence="15">
    <location>
        <begin position="48"/>
        <end position="159"/>
    </location>
</feature>
<proteinExistence type="inferred from homology"/>
<evidence type="ECO:0000256" key="3">
    <source>
        <dbReference type="ARBA" id="ARBA00022452"/>
    </source>
</evidence>
<keyword evidence="3 9" id="KW-1134">Transmembrane beta strand</keyword>
<evidence type="ECO:0000256" key="4">
    <source>
        <dbReference type="ARBA" id="ARBA00022692"/>
    </source>
</evidence>
<evidence type="ECO:0000256" key="10">
    <source>
        <dbReference type="PROSITE-ProRule" id="PRU10143"/>
    </source>
</evidence>
<evidence type="ECO:0000256" key="1">
    <source>
        <dbReference type="ARBA" id="ARBA00004571"/>
    </source>
</evidence>
<comment type="caution">
    <text evidence="16">The sequence shown here is derived from an EMBL/GenBank/DDBJ whole genome shotgun (WGS) entry which is preliminary data.</text>
</comment>
<keyword evidence="4 9" id="KW-0812">Transmembrane</keyword>
<evidence type="ECO:0000256" key="8">
    <source>
        <dbReference type="ARBA" id="ARBA00023237"/>
    </source>
</evidence>
<evidence type="ECO:0000256" key="9">
    <source>
        <dbReference type="PROSITE-ProRule" id="PRU01360"/>
    </source>
</evidence>
<dbReference type="PANTHER" id="PTHR47234:SF3">
    <property type="entry name" value="SECRETIN_TONB SHORT N-TERMINAL DOMAIN-CONTAINING PROTEIN"/>
    <property type="match status" value="1"/>
</dbReference>
<dbReference type="Gene3D" id="2.40.170.20">
    <property type="entry name" value="TonB-dependent receptor, beta-barrel domain"/>
    <property type="match status" value="1"/>
</dbReference>
<feature type="chain" id="PRO_5032861768" evidence="13">
    <location>
        <begin position="28"/>
        <end position="1003"/>
    </location>
</feature>
<dbReference type="InterPro" id="IPR036942">
    <property type="entry name" value="Beta-barrel_TonB_sf"/>
</dbReference>
<dbReference type="SUPFAM" id="SSF56935">
    <property type="entry name" value="Porins"/>
    <property type="match status" value="1"/>
</dbReference>
<gene>
    <name evidence="16" type="ORF">FHS83_003204</name>
</gene>
<dbReference type="PROSITE" id="PS52016">
    <property type="entry name" value="TONB_DEPENDENT_REC_3"/>
    <property type="match status" value="1"/>
</dbReference>
<dbReference type="AlphaFoldDB" id="A0A846N2C4"/>
<dbReference type="InterPro" id="IPR012910">
    <property type="entry name" value="Plug_dom"/>
</dbReference>
<dbReference type="EMBL" id="JAASRM010000001">
    <property type="protein sequence ID" value="NIK89886.1"/>
    <property type="molecule type" value="Genomic_DNA"/>
</dbReference>
<dbReference type="Gene3D" id="2.170.130.10">
    <property type="entry name" value="TonB-dependent receptor, plug domain"/>
    <property type="match status" value="1"/>
</dbReference>
<name>A0A846N2C4_9PROT</name>
<keyword evidence="7 9" id="KW-0472">Membrane</keyword>
<dbReference type="Proteomes" id="UP000570514">
    <property type="component" value="Unassembled WGS sequence"/>
</dbReference>
<evidence type="ECO:0000259" key="15">
    <source>
        <dbReference type="Pfam" id="PF07715"/>
    </source>
</evidence>
<dbReference type="InterPro" id="IPR010916">
    <property type="entry name" value="TonB_box_CS"/>
</dbReference>
<dbReference type="InterPro" id="IPR000531">
    <property type="entry name" value="Beta-barrel_TonB"/>
</dbReference>
<dbReference type="PANTHER" id="PTHR47234">
    <property type="match status" value="1"/>
</dbReference>
<feature type="domain" description="TonB-dependent receptor-like beta-barrel" evidence="14">
    <location>
        <begin position="439"/>
        <end position="962"/>
    </location>
</feature>
<keyword evidence="2 9" id="KW-0813">Transport</keyword>
<dbReference type="Pfam" id="PF00593">
    <property type="entry name" value="TonB_dep_Rec_b-barrel"/>
    <property type="match status" value="1"/>
</dbReference>
<evidence type="ECO:0000313" key="16">
    <source>
        <dbReference type="EMBL" id="NIK89886.1"/>
    </source>
</evidence>
<evidence type="ECO:0000256" key="2">
    <source>
        <dbReference type="ARBA" id="ARBA00022448"/>
    </source>
</evidence>
<feature type="compositionally biased region" description="Low complexity" evidence="12">
    <location>
        <begin position="88"/>
        <end position="98"/>
    </location>
</feature>
<feature type="signal peptide" evidence="13">
    <location>
        <begin position="1"/>
        <end position="27"/>
    </location>
</feature>
<reference evidence="16 17" key="1">
    <citation type="submission" date="2020-03" db="EMBL/GenBank/DDBJ databases">
        <title>Genomic Encyclopedia of Type Strains, Phase IV (KMG-IV): sequencing the most valuable type-strain genomes for metagenomic binning, comparative biology and taxonomic classification.</title>
        <authorList>
            <person name="Goeker M."/>
        </authorList>
    </citation>
    <scope>NUCLEOTIDE SEQUENCE [LARGE SCALE GENOMIC DNA]</scope>
    <source>
        <strain evidence="16 17">DSM 19867</strain>
    </source>
</reference>
<sequence>MTEHKHLRAVLLGGISLAAFYAAPAFAQETLETVTVTGSRVITDTTLSPTPITSLDVTQLQTTTPTDIPDALNKLPTIIGGRTPRNQGNGSTNNGGNTLALRNFGASRTLVLLDGHRVPASNQDGTVNVDTLPQVLMQQIDIVTGGASAVYGSDAVAGVINFVLNKNFNGFKYNVNAGISNYGDGAQHQVELAYGTPLFGGKGHFETAGRYRYQDMVPIKNRPYGQNGQSWLQAGGGTTSNPWVDVPYGRTFNQSMHGTINCGSACQYNRYTFNAPGEISPMVHGVISPSGGLESGGDGGWVQNGTFRSKVRMADLFARFSYDITPSINAYVQGSVAESEDFSRWITWVVSGASSRPNTVFANNPFLTAATQQKLGASINCNDPVASAGWRCLPAVPSVSPQTGTTPPPPPNVPYFSAPSYIWSHVGGVDAPQNLYQTRGLQRNVNVETGATGTLSGLNWDVYYNHGESRLKVLNPNNTDNAKYLASLDAVVAPTGTKVNGQDISGSITCWVLTQPQYAGLYPGCIPSNIFDPNGPSQAAYDYLKTPTWWILTQKVDDIGGSIHGGLWGFGLPAGEITAALSAEARWNTYDLTNNGRSPTEFVDCTGLRMCLANGGAPVRYVQNTNAPVSASNSVYEFAAEFNVPLLKDMPLVQSLSADFAGRYTNYSNFGGVETWKIGGDWHVDDNIHFRGTMSFDIRAPNLNDLYQPAGISSTGFQDLLTGKSDNTRLVTRGNPNLKPENARTYTAGVVLTPTFLQGFNFSVDWYQTHMTQAITGISYQSNDVQKFCINSAPAYNSPYCSLAVRPITNPSDPAFTSPANYPTEVWSAGFNSATQQMEGFDIEANYRWNMEELLPWFPGDFTIRHMMTYQPVNTTVNFPGAPPAWAFAPKLRQTSFLNYTNGNFSLSLQNQLLSSVKKATNSTQVYTIPRLGSNDVLDVTVSERFDLWGASNEVYLSVSNIGNTRAPLYTAGTAGLPGLFYPTAGFHDDMGRYFTLGLKGNF</sequence>
<evidence type="ECO:0000256" key="12">
    <source>
        <dbReference type="SAM" id="MobiDB-lite"/>
    </source>
</evidence>
<feature type="short sequence motif" description="TonB box" evidence="10">
    <location>
        <begin position="33"/>
        <end position="39"/>
    </location>
</feature>
<comment type="subcellular location">
    <subcellularLocation>
        <location evidence="1 9">Cell outer membrane</location>
        <topology evidence="1 9">Multi-pass membrane protein</topology>
    </subcellularLocation>
</comment>
<organism evidence="16 17">
    <name type="scientific">Rhizomicrobium palustre</name>
    <dbReference type="NCBI Taxonomy" id="189966"/>
    <lineage>
        <taxon>Bacteria</taxon>
        <taxon>Pseudomonadati</taxon>
        <taxon>Pseudomonadota</taxon>
        <taxon>Alphaproteobacteria</taxon>
        <taxon>Micropepsales</taxon>
        <taxon>Micropepsaceae</taxon>
        <taxon>Rhizomicrobium</taxon>
    </lineage>
</organism>
<evidence type="ECO:0000256" key="11">
    <source>
        <dbReference type="RuleBase" id="RU003357"/>
    </source>
</evidence>
<keyword evidence="6 10" id="KW-0798">TonB box</keyword>
<evidence type="ECO:0000256" key="6">
    <source>
        <dbReference type="ARBA" id="ARBA00023077"/>
    </source>
</evidence>
<evidence type="ECO:0000256" key="5">
    <source>
        <dbReference type="ARBA" id="ARBA00022729"/>
    </source>
</evidence>
<evidence type="ECO:0000313" key="17">
    <source>
        <dbReference type="Proteomes" id="UP000570514"/>
    </source>
</evidence>
<comment type="similarity">
    <text evidence="9 11">Belongs to the TonB-dependent receptor family.</text>
</comment>
<dbReference type="PROSITE" id="PS00430">
    <property type="entry name" value="TONB_DEPENDENT_REC_1"/>
    <property type="match status" value="1"/>
</dbReference>
<dbReference type="GO" id="GO:0009279">
    <property type="term" value="C:cell outer membrane"/>
    <property type="evidence" value="ECO:0007669"/>
    <property type="project" value="UniProtKB-SubCell"/>
</dbReference>
<dbReference type="InterPro" id="IPR039426">
    <property type="entry name" value="TonB-dep_rcpt-like"/>
</dbReference>
<keyword evidence="17" id="KW-1185">Reference proteome</keyword>
<dbReference type="InterPro" id="IPR037066">
    <property type="entry name" value="Plug_dom_sf"/>
</dbReference>
<keyword evidence="5 13" id="KW-0732">Signal</keyword>